<feature type="compositionally biased region" description="Low complexity" evidence="15">
    <location>
        <begin position="206"/>
        <end position="219"/>
    </location>
</feature>
<dbReference type="OMA" id="ASARFIC"/>
<dbReference type="InterPro" id="IPR016130">
    <property type="entry name" value="Tyr_Pase_AS"/>
</dbReference>
<evidence type="ECO:0000313" key="18">
    <source>
        <dbReference type="EnsemblMetazoa" id="XP_020892979.1"/>
    </source>
</evidence>
<keyword evidence="7" id="KW-0378">Hydrolase</keyword>
<dbReference type="OrthoDB" id="9979246at2759"/>
<evidence type="ECO:0000256" key="5">
    <source>
        <dbReference type="ARBA" id="ARBA00022475"/>
    </source>
</evidence>
<sequence length="219" mass="24877">MGNGMDKIIPGLFLGNFRDAKDVEKLAENNITHVVSIHDNAMPLLDHLKYKCVQAADSPDQELLPFFEQCIDFIHECRVNNGCCLVHCIAGVSRSTTIVAAYLMTITTLNWQDTLRAIRVNRAVANPNYGFKRQLQDFFNKHVQDVKLSLKSRYPDLDFNGADDAYLKSLLVKVDQSTENMSDEDDVANVVNMYKERNKVLRERTNNQQSTEENSSNDS</sequence>
<evidence type="ECO:0000256" key="4">
    <source>
        <dbReference type="ARBA" id="ARBA00013081"/>
    </source>
</evidence>
<proteinExistence type="inferred from homology"/>
<organism evidence="18 19">
    <name type="scientific">Exaiptasia diaphana</name>
    <name type="common">Tropical sea anemone</name>
    <name type="synonym">Aiptasia pulchella</name>
    <dbReference type="NCBI Taxonomy" id="2652724"/>
    <lineage>
        <taxon>Eukaryota</taxon>
        <taxon>Metazoa</taxon>
        <taxon>Cnidaria</taxon>
        <taxon>Anthozoa</taxon>
        <taxon>Hexacorallia</taxon>
        <taxon>Actiniaria</taxon>
        <taxon>Aiptasiidae</taxon>
        <taxon>Exaiptasia</taxon>
    </lineage>
</organism>
<dbReference type="Proteomes" id="UP000887567">
    <property type="component" value="Unplaced"/>
</dbReference>
<dbReference type="GO" id="GO:0007165">
    <property type="term" value="P:signal transduction"/>
    <property type="evidence" value="ECO:0007669"/>
    <property type="project" value="TreeGrafter"/>
</dbReference>
<feature type="domain" description="Tyrosine-protein phosphatase" evidence="16">
    <location>
        <begin position="4"/>
        <end position="144"/>
    </location>
</feature>
<evidence type="ECO:0000256" key="2">
    <source>
        <dbReference type="ARBA" id="ARBA00008601"/>
    </source>
</evidence>
<evidence type="ECO:0000256" key="7">
    <source>
        <dbReference type="ARBA" id="ARBA00022801"/>
    </source>
</evidence>
<keyword evidence="8" id="KW-0904">Protein phosphatase</keyword>
<evidence type="ECO:0000259" key="17">
    <source>
        <dbReference type="PROSITE" id="PS50056"/>
    </source>
</evidence>
<evidence type="ECO:0000256" key="12">
    <source>
        <dbReference type="ARBA" id="ARBA00048336"/>
    </source>
</evidence>
<keyword evidence="19" id="KW-1185">Reference proteome</keyword>
<feature type="region of interest" description="Disordered" evidence="15">
    <location>
        <begin position="198"/>
        <end position="219"/>
    </location>
</feature>
<dbReference type="PROSITE" id="PS50056">
    <property type="entry name" value="TYR_PHOSPHATASE_2"/>
    <property type="match status" value="1"/>
</dbReference>
<dbReference type="CDD" id="cd14519">
    <property type="entry name" value="DSP_DUSP22_15"/>
    <property type="match status" value="1"/>
</dbReference>
<dbReference type="InterPro" id="IPR020422">
    <property type="entry name" value="TYR_PHOSPHATASE_DUAL_dom"/>
</dbReference>
<evidence type="ECO:0000256" key="8">
    <source>
        <dbReference type="ARBA" id="ARBA00022912"/>
    </source>
</evidence>
<keyword evidence="5" id="KW-1003">Cell membrane</keyword>
<dbReference type="SMART" id="SM00404">
    <property type="entry name" value="PTPc_motif"/>
    <property type="match status" value="1"/>
</dbReference>
<dbReference type="AlphaFoldDB" id="A0A913WRE4"/>
<evidence type="ECO:0000256" key="15">
    <source>
        <dbReference type="SAM" id="MobiDB-lite"/>
    </source>
</evidence>
<evidence type="ECO:0000313" key="19">
    <source>
        <dbReference type="Proteomes" id="UP000887567"/>
    </source>
</evidence>
<keyword evidence="10" id="KW-0449">Lipoprotein</keyword>
<comment type="catalytic activity">
    <reaction evidence="11">
        <text>O-phospho-L-seryl-[protein] + H2O = L-seryl-[protein] + phosphate</text>
        <dbReference type="Rhea" id="RHEA:20629"/>
        <dbReference type="Rhea" id="RHEA-COMP:9863"/>
        <dbReference type="Rhea" id="RHEA-COMP:11604"/>
        <dbReference type="ChEBI" id="CHEBI:15377"/>
        <dbReference type="ChEBI" id="CHEBI:29999"/>
        <dbReference type="ChEBI" id="CHEBI:43474"/>
        <dbReference type="ChEBI" id="CHEBI:83421"/>
        <dbReference type="EC" id="3.1.3.16"/>
    </reaction>
</comment>
<dbReference type="EC" id="3.1.3.16" evidence="4"/>
<comment type="catalytic activity">
    <reaction evidence="13">
        <text>O-phospho-L-tyrosyl-[protein] + H2O = L-tyrosyl-[protein] + phosphate</text>
        <dbReference type="Rhea" id="RHEA:10684"/>
        <dbReference type="Rhea" id="RHEA-COMP:10136"/>
        <dbReference type="Rhea" id="RHEA-COMP:20101"/>
        <dbReference type="ChEBI" id="CHEBI:15377"/>
        <dbReference type="ChEBI" id="CHEBI:43474"/>
        <dbReference type="ChEBI" id="CHEBI:46858"/>
        <dbReference type="ChEBI" id="CHEBI:61978"/>
        <dbReference type="EC" id="3.1.3.48"/>
    </reaction>
</comment>
<comment type="catalytic activity">
    <reaction evidence="12">
        <text>O-phospho-L-threonyl-[protein] + H2O = L-threonyl-[protein] + phosphate</text>
        <dbReference type="Rhea" id="RHEA:47004"/>
        <dbReference type="Rhea" id="RHEA-COMP:11060"/>
        <dbReference type="Rhea" id="RHEA-COMP:11605"/>
        <dbReference type="ChEBI" id="CHEBI:15377"/>
        <dbReference type="ChEBI" id="CHEBI:30013"/>
        <dbReference type="ChEBI" id="CHEBI:43474"/>
        <dbReference type="ChEBI" id="CHEBI:61977"/>
        <dbReference type="EC" id="3.1.3.16"/>
    </reaction>
</comment>
<dbReference type="SUPFAM" id="SSF52799">
    <property type="entry name" value="(Phosphotyrosine protein) phosphatases II"/>
    <property type="match status" value="1"/>
</dbReference>
<dbReference type="GO" id="GO:0005886">
    <property type="term" value="C:plasma membrane"/>
    <property type="evidence" value="ECO:0007669"/>
    <property type="project" value="UniProtKB-SubCell"/>
</dbReference>
<evidence type="ECO:0000259" key="16">
    <source>
        <dbReference type="PROSITE" id="PS50054"/>
    </source>
</evidence>
<dbReference type="GeneID" id="110232192"/>
<dbReference type="EC" id="3.1.3.48" evidence="3"/>
<dbReference type="GO" id="GO:0005829">
    <property type="term" value="C:cytosol"/>
    <property type="evidence" value="ECO:0007669"/>
    <property type="project" value="TreeGrafter"/>
</dbReference>
<dbReference type="PROSITE" id="PS50054">
    <property type="entry name" value="TYR_PHOSPHATASE_DUAL"/>
    <property type="match status" value="1"/>
</dbReference>
<evidence type="ECO:0000256" key="6">
    <source>
        <dbReference type="ARBA" id="ARBA00022707"/>
    </source>
</evidence>
<evidence type="ECO:0000256" key="14">
    <source>
        <dbReference type="ARBA" id="ARBA00068799"/>
    </source>
</evidence>
<reference evidence="18" key="1">
    <citation type="submission" date="2022-11" db="UniProtKB">
        <authorList>
            <consortium name="EnsemblMetazoa"/>
        </authorList>
    </citation>
    <scope>IDENTIFICATION</scope>
</reference>
<comment type="similarity">
    <text evidence="2">Belongs to the protein-tyrosine phosphatase family. Non-receptor class dual specificity subfamily.</text>
</comment>
<protein>
    <recommendedName>
        <fullName evidence="14">Dual specificity protein phosphatase 15</fullName>
        <ecNumber evidence="4">3.1.3.16</ecNumber>
        <ecNumber evidence="3">3.1.3.48</ecNumber>
    </recommendedName>
</protein>
<keyword evidence="9" id="KW-0472">Membrane</keyword>
<name>A0A913WRE4_EXADI</name>
<keyword evidence="6" id="KW-0519">Myristate</keyword>
<dbReference type="InterPro" id="IPR029021">
    <property type="entry name" value="Prot-tyrosine_phosphatase-like"/>
</dbReference>
<comment type="subcellular location">
    <subcellularLocation>
        <location evidence="1">Cell membrane</location>
        <topology evidence="1">Lipid-anchor</topology>
        <orientation evidence="1">Cytoplasmic side</orientation>
    </subcellularLocation>
</comment>
<dbReference type="PROSITE" id="PS00383">
    <property type="entry name" value="TYR_PHOSPHATASE_1"/>
    <property type="match status" value="1"/>
</dbReference>
<evidence type="ECO:0000256" key="10">
    <source>
        <dbReference type="ARBA" id="ARBA00023288"/>
    </source>
</evidence>
<dbReference type="SMART" id="SM00195">
    <property type="entry name" value="DSPc"/>
    <property type="match status" value="1"/>
</dbReference>
<dbReference type="InterPro" id="IPR003595">
    <property type="entry name" value="Tyr_Pase_cat"/>
</dbReference>
<dbReference type="PANTHER" id="PTHR45948:SF2">
    <property type="entry name" value="DUAL SPECIFICITY PROTEIN PHOSPHATASE"/>
    <property type="match status" value="1"/>
</dbReference>
<evidence type="ECO:0000256" key="3">
    <source>
        <dbReference type="ARBA" id="ARBA00013064"/>
    </source>
</evidence>
<accession>A0A913WRE4</accession>
<dbReference type="Pfam" id="PF00782">
    <property type="entry name" value="DSPc"/>
    <property type="match status" value="1"/>
</dbReference>
<dbReference type="Gene3D" id="3.90.190.10">
    <property type="entry name" value="Protein tyrosine phosphatase superfamily"/>
    <property type="match status" value="1"/>
</dbReference>
<feature type="domain" description="Tyrosine specific protein phosphatases" evidence="17">
    <location>
        <begin position="71"/>
        <end position="122"/>
    </location>
</feature>
<dbReference type="FunFam" id="3.90.190.10:FF:000052">
    <property type="entry name" value="Dual specificity phosphatase 15"/>
    <property type="match status" value="1"/>
</dbReference>
<evidence type="ECO:0000256" key="13">
    <source>
        <dbReference type="ARBA" id="ARBA00051722"/>
    </source>
</evidence>
<dbReference type="PANTHER" id="PTHR45948">
    <property type="entry name" value="DUAL SPECIFICITY PROTEIN PHOSPHATASE DDB_G0269404-RELATED"/>
    <property type="match status" value="1"/>
</dbReference>
<evidence type="ECO:0000256" key="1">
    <source>
        <dbReference type="ARBA" id="ARBA00004342"/>
    </source>
</evidence>
<dbReference type="EnsemblMetazoa" id="XM_021037320.2">
    <property type="protein sequence ID" value="XP_020892979.1"/>
    <property type="gene ID" value="LOC110232192"/>
</dbReference>
<dbReference type="GO" id="GO:0004722">
    <property type="term" value="F:protein serine/threonine phosphatase activity"/>
    <property type="evidence" value="ECO:0007669"/>
    <property type="project" value="UniProtKB-EC"/>
</dbReference>
<dbReference type="KEGG" id="epa:110232192"/>
<evidence type="ECO:0000256" key="9">
    <source>
        <dbReference type="ARBA" id="ARBA00023136"/>
    </source>
</evidence>
<dbReference type="GO" id="GO:0004725">
    <property type="term" value="F:protein tyrosine phosphatase activity"/>
    <property type="evidence" value="ECO:0007669"/>
    <property type="project" value="UniProtKB-EC"/>
</dbReference>
<dbReference type="RefSeq" id="XP_020892979.1">
    <property type="nucleotide sequence ID" value="XM_021037320.2"/>
</dbReference>
<dbReference type="InterPro" id="IPR000340">
    <property type="entry name" value="Dual-sp_phosphatase_cat-dom"/>
</dbReference>
<dbReference type="PRINTS" id="PR01908">
    <property type="entry name" value="ADSPHPHTASE"/>
</dbReference>
<evidence type="ECO:0000256" key="11">
    <source>
        <dbReference type="ARBA" id="ARBA00047761"/>
    </source>
</evidence>
<dbReference type="InterPro" id="IPR000387">
    <property type="entry name" value="Tyr_Pase_dom"/>
</dbReference>